<dbReference type="Gene3D" id="3.40.960.10">
    <property type="entry name" value="VSR Endonuclease"/>
    <property type="match status" value="1"/>
</dbReference>
<evidence type="ECO:0000313" key="3">
    <source>
        <dbReference type="Proteomes" id="UP000006055"/>
    </source>
</evidence>
<dbReference type="OrthoDB" id="9798754at2"/>
<gene>
    <name evidence="2" type="ordered locus">Desti_1408</name>
</gene>
<reference evidence="3" key="1">
    <citation type="submission" date="2012-06" db="EMBL/GenBank/DDBJ databases">
        <title>Complete sequence of chromosome of Desulfomonile tiedjei DSM 6799.</title>
        <authorList>
            <person name="Lucas S."/>
            <person name="Copeland A."/>
            <person name="Lapidus A."/>
            <person name="Glavina del Rio T."/>
            <person name="Dalin E."/>
            <person name="Tice H."/>
            <person name="Bruce D."/>
            <person name="Goodwin L."/>
            <person name="Pitluck S."/>
            <person name="Peters L."/>
            <person name="Ovchinnikova G."/>
            <person name="Zeytun A."/>
            <person name="Lu M."/>
            <person name="Kyrpides N."/>
            <person name="Mavromatis K."/>
            <person name="Ivanova N."/>
            <person name="Brettin T."/>
            <person name="Detter J.C."/>
            <person name="Han C."/>
            <person name="Larimer F."/>
            <person name="Land M."/>
            <person name="Hauser L."/>
            <person name="Markowitz V."/>
            <person name="Cheng J.-F."/>
            <person name="Hugenholtz P."/>
            <person name="Woyke T."/>
            <person name="Wu D."/>
            <person name="Spring S."/>
            <person name="Schroeder M."/>
            <person name="Brambilla E."/>
            <person name="Klenk H.-P."/>
            <person name="Eisen J.A."/>
        </authorList>
    </citation>
    <scope>NUCLEOTIDE SEQUENCE [LARGE SCALE GENOMIC DNA]</scope>
    <source>
        <strain evidence="3">ATCC 49306 / DSM 6799 / DCB-1</strain>
    </source>
</reference>
<keyword evidence="3" id="KW-1185">Reference proteome</keyword>
<dbReference type="STRING" id="706587.Desti_1408"/>
<proteinExistence type="predicted"/>
<dbReference type="AlphaFoldDB" id="I4C3H9"/>
<dbReference type="RefSeq" id="WP_014809270.1">
    <property type="nucleotide sequence ID" value="NC_018025.1"/>
</dbReference>
<dbReference type="InterPro" id="IPR047216">
    <property type="entry name" value="Endonuclease_DUF559_bact"/>
</dbReference>
<dbReference type="HOGENOM" id="CLU_107928_1_2_7"/>
<dbReference type="CDD" id="cd01038">
    <property type="entry name" value="Endonuclease_DUF559"/>
    <property type="match status" value="1"/>
</dbReference>
<dbReference type="PANTHER" id="PTHR38590">
    <property type="entry name" value="BLL0828 PROTEIN"/>
    <property type="match status" value="1"/>
</dbReference>
<dbReference type="InterPro" id="IPR007569">
    <property type="entry name" value="DUF559"/>
</dbReference>
<dbReference type="InterPro" id="IPR011335">
    <property type="entry name" value="Restrct_endonuc-II-like"/>
</dbReference>
<protein>
    <recommendedName>
        <fullName evidence="1">DUF559 domain-containing protein</fullName>
    </recommendedName>
</protein>
<feature type="domain" description="DUF559" evidence="1">
    <location>
        <begin position="7"/>
        <end position="112"/>
    </location>
</feature>
<dbReference type="eggNOG" id="COG2852">
    <property type="taxonomic scope" value="Bacteria"/>
</dbReference>
<sequence>MLPFNKRLKCFARALRRNMTDAENRIWAKIRRKQLKGHQFYRQKNIGNYIVDFYCPAANLIIEIDGGQHYSDEGLRRDAVREKYLEHLGFEVIRFSDRDVFENLEAVLDIVSDHLVSVEP</sequence>
<dbReference type="PANTHER" id="PTHR38590:SF1">
    <property type="entry name" value="BLL0828 PROTEIN"/>
    <property type="match status" value="1"/>
</dbReference>
<dbReference type="SUPFAM" id="SSF52980">
    <property type="entry name" value="Restriction endonuclease-like"/>
    <property type="match status" value="1"/>
</dbReference>
<dbReference type="KEGG" id="dti:Desti_1408"/>
<dbReference type="EMBL" id="CP003360">
    <property type="protein sequence ID" value="AFM24120.1"/>
    <property type="molecule type" value="Genomic_DNA"/>
</dbReference>
<dbReference type="Proteomes" id="UP000006055">
    <property type="component" value="Chromosome"/>
</dbReference>
<accession>I4C3H9</accession>
<evidence type="ECO:0000259" key="1">
    <source>
        <dbReference type="Pfam" id="PF04480"/>
    </source>
</evidence>
<evidence type="ECO:0000313" key="2">
    <source>
        <dbReference type="EMBL" id="AFM24120.1"/>
    </source>
</evidence>
<dbReference type="Pfam" id="PF04480">
    <property type="entry name" value="DUF559"/>
    <property type="match status" value="1"/>
</dbReference>
<organism evidence="2 3">
    <name type="scientific">Desulfomonile tiedjei (strain ATCC 49306 / DSM 6799 / DCB-1)</name>
    <dbReference type="NCBI Taxonomy" id="706587"/>
    <lineage>
        <taxon>Bacteria</taxon>
        <taxon>Pseudomonadati</taxon>
        <taxon>Thermodesulfobacteriota</taxon>
        <taxon>Desulfomonilia</taxon>
        <taxon>Desulfomonilales</taxon>
        <taxon>Desulfomonilaceae</taxon>
        <taxon>Desulfomonile</taxon>
    </lineage>
</organism>
<name>I4C3H9_DESTA</name>